<gene>
    <name evidence="1" type="ORF">AgrTiChry5_99</name>
</gene>
<evidence type="ECO:0000313" key="1">
    <source>
        <dbReference type="EMBL" id="ARU12514.1"/>
    </source>
</evidence>
<keyword evidence="1" id="KW-0614">Plasmid</keyword>
<geneLocation type="plasmid" evidence="1">
    <name>pTiChry5</name>
</geneLocation>
<accession>A0A2P0QJR0</accession>
<sequence length="40" mass="4448">MGAGLMVAFAFLTDLLGAPNQELLQSKMRRHDGKPKRMMS</sequence>
<organism evidence="1">
    <name type="scientific">Agrobacterium tumefaciens</name>
    <dbReference type="NCBI Taxonomy" id="358"/>
    <lineage>
        <taxon>Bacteria</taxon>
        <taxon>Pseudomonadati</taxon>
        <taxon>Pseudomonadota</taxon>
        <taxon>Alphaproteobacteria</taxon>
        <taxon>Hyphomicrobiales</taxon>
        <taxon>Rhizobiaceae</taxon>
        <taxon>Rhizobium/Agrobacterium group</taxon>
        <taxon>Agrobacterium</taxon>
        <taxon>Agrobacterium tumefaciens complex</taxon>
    </lineage>
</organism>
<dbReference type="EMBL" id="KX388536">
    <property type="protein sequence ID" value="ARU12514.1"/>
    <property type="molecule type" value="Genomic_DNA"/>
</dbReference>
<proteinExistence type="predicted"/>
<reference evidence="1" key="1">
    <citation type="journal article" date="2018" name="Plasmid">
        <title>Complete sequence of the tumor-inducing plasmid pTiChry5 from the hypervirulent Agrobacterium tumefaciens strain Chry5.</title>
        <authorList>
            <person name="Shao S."/>
            <person name="Zhang X."/>
            <person name="van Heusden G.P.H."/>
            <person name="Hooykaas P.J."/>
        </authorList>
    </citation>
    <scope>NUCLEOTIDE SEQUENCE</scope>
    <source>
        <strain evidence="1">Chry5</strain>
        <plasmid evidence="1">pTiChry5</plasmid>
    </source>
</reference>
<dbReference type="AlphaFoldDB" id="A0A2P0QJR0"/>
<name>A0A2P0QJR0_AGRTU</name>
<protein>
    <submittedName>
        <fullName evidence="1">Uncharacterized protein</fullName>
    </submittedName>
</protein>